<dbReference type="Pfam" id="PF00392">
    <property type="entry name" value="GntR"/>
    <property type="match status" value="1"/>
</dbReference>
<reference evidence="5 6" key="1">
    <citation type="journal article" date="2014" name="Genome Announc.">
        <title>Draft Genome Sequence of Marinomonas sp. Strain D104, a Polycyclic Aromatic Hydrocarbon-Degrading Bacterium from the Deep-Sea Sediment of the Arctic Ocean.</title>
        <authorList>
            <person name="Dong C."/>
            <person name="Bai X."/>
            <person name="Lai Q."/>
            <person name="Xie Y."/>
            <person name="Chen X."/>
            <person name="Shao Z."/>
        </authorList>
    </citation>
    <scope>NUCLEOTIDE SEQUENCE [LARGE SCALE GENOMIC DNA]</scope>
    <source>
        <strain evidence="5 6">D104</strain>
    </source>
</reference>
<dbReference type="OrthoDB" id="9799812at2"/>
<dbReference type="PROSITE" id="PS50949">
    <property type="entry name" value="HTH_GNTR"/>
    <property type="match status" value="1"/>
</dbReference>
<comment type="caution">
    <text evidence="5">The sequence shown here is derived from an EMBL/GenBank/DDBJ whole genome shotgun (WGS) entry which is preliminary data.</text>
</comment>
<dbReference type="Proteomes" id="UP000018857">
    <property type="component" value="Unassembled WGS sequence"/>
</dbReference>
<dbReference type="AlphaFoldDB" id="W1S3N8"/>
<accession>W1S3N8</accession>
<evidence type="ECO:0000256" key="2">
    <source>
        <dbReference type="ARBA" id="ARBA00023125"/>
    </source>
</evidence>
<protein>
    <submittedName>
        <fullName evidence="5">GntR family transcriptional regulator</fullName>
    </submittedName>
</protein>
<keyword evidence="2" id="KW-0238">DNA-binding</keyword>
<keyword evidence="1" id="KW-0805">Transcription regulation</keyword>
<dbReference type="SUPFAM" id="SSF46785">
    <property type="entry name" value="Winged helix' DNA-binding domain"/>
    <property type="match status" value="1"/>
</dbReference>
<dbReference type="PATRIC" id="fig|1208321.3.peg.751"/>
<keyword evidence="3" id="KW-0804">Transcription</keyword>
<dbReference type="Gene3D" id="1.20.120.530">
    <property type="entry name" value="GntR ligand-binding domain-like"/>
    <property type="match status" value="1"/>
</dbReference>
<dbReference type="InterPro" id="IPR008920">
    <property type="entry name" value="TF_FadR/GntR_C"/>
</dbReference>
<dbReference type="eggNOG" id="COG1802">
    <property type="taxonomic scope" value="Bacteria"/>
</dbReference>
<sequence length="238" mass="26829">MNKTSPLNITLTDRKAGVTITEWVYDVLRHAVMCGQILPGRSLTLRELAKVLEVSPMPIRVALKRLSSERALEVKENRRIIVPTMTAMKFNELCETRISLETHAAIRALPYVDSVIMAQLEALDDNIDYGGELASMESNITHNHAFHRMLYTANPHQISLPLIESLWLQLGPFLRLSNEKMQGHFAIDRHKEALIAIRQKNPLALQLAIAADIREGFAFVGTPELLHQFLEESAESSQ</sequence>
<name>W1S3N8_9GAMM</name>
<dbReference type="InterPro" id="IPR011711">
    <property type="entry name" value="GntR_C"/>
</dbReference>
<organism evidence="5 6">
    <name type="scientific">Marinomonas profundimaris</name>
    <dbReference type="NCBI Taxonomy" id="1208321"/>
    <lineage>
        <taxon>Bacteria</taxon>
        <taxon>Pseudomonadati</taxon>
        <taxon>Pseudomonadota</taxon>
        <taxon>Gammaproteobacteria</taxon>
        <taxon>Oceanospirillales</taxon>
        <taxon>Oceanospirillaceae</taxon>
        <taxon>Marinomonas</taxon>
    </lineage>
</organism>
<proteinExistence type="predicted"/>
<dbReference type="SUPFAM" id="SSF48008">
    <property type="entry name" value="GntR ligand-binding domain-like"/>
    <property type="match status" value="1"/>
</dbReference>
<dbReference type="GO" id="GO:0003700">
    <property type="term" value="F:DNA-binding transcription factor activity"/>
    <property type="evidence" value="ECO:0007669"/>
    <property type="project" value="InterPro"/>
</dbReference>
<dbReference type="GO" id="GO:0003677">
    <property type="term" value="F:DNA binding"/>
    <property type="evidence" value="ECO:0007669"/>
    <property type="project" value="UniProtKB-KW"/>
</dbReference>
<dbReference type="Gene3D" id="1.10.10.10">
    <property type="entry name" value="Winged helix-like DNA-binding domain superfamily/Winged helix DNA-binding domain"/>
    <property type="match status" value="1"/>
</dbReference>
<dbReference type="InterPro" id="IPR000524">
    <property type="entry name" value="Tscrpt_reg_HTH_GntR"/>
</dbReference>
<evidence type="ECO:0000313" key="5">
    <source>
        <dbReference type="EMBL" id="ETI61738.1"/>
    </source>
</evidence>
<dbReference type="PANTHER" id="PTHR43537:SF39">
    <property type="entry name" value="HTH-TYPE TRANSCRIPTIONAL REGULATOR MCBR"/>
    <property type="match status" value="1"/>
</dbReference>
<dbReference type="RefSeq" id="WP_024022962.1">
    <property type="nucleotide sequence ID" value="NZ_AYOZ01000004.1"/>
</dbReference>
<gene>
    <name evidence="5" type="ORF">D104_03775</name>
</gene>
<feature type="domain" description="HTH gntR-type" evidence="4">
    <location>
        <begin position="18"/>
        <end position="85"/>
    </location>
</feature>
<dbReference type="Pfam" id="PF07729">
    <property type="entry name" value="FCD"/>
    <property type="match status" value="1"/>
</dbReference>
<dbReference type="EMBL" id="AYOZ01000004">
    <property type="protein sequence ID" value="ETI61738.1"/>
    <property type="molecule type" value="Genomic_DNA"/>
</dbReference>
<evidence type="ECO:0000256" key="3">
    <source>
        <dbReference type="ARBA" id="ARBA00023163"/>
    </source>
</evidence>
<keyword evidence="6" id="KW-1185">Reference proteome</keyword>
<dbReference type="InterPro" id="IPR036388">
    <property type="entry name" value="WH-like_DNA-bd_sf"/>
</dbReference>
<evidence type="ECO:0000259" key="4">
    <source>
        <dbReference type="PROSITE" id="PS50949"/>
    </source>
</evidence>
<dbReference type="SMART" id="SM00345">
    <property type="entry name" value="HTH_GNTR"/>
    <property type="match status" value="1"/>
</dbReference>
<evidence type="ECO:0000313" key="6">
    <source>
        <dbReference type="Proteomes" id="UP000018857"/>
    </source>
</evidence>
<dbReference type="InterPro" id="IPR036390">
    <property type="entry name" value="WH_DNA-bd_sf"/>
</dbReference>
<evidence type="ECO:0000256" key="1">
    <source>
        <dbReference type="ARBA" id="ARBA00023015"/>
    </source>
</evidence>
<dbReference type="PANTHER" id="PTHR43537">
    <property type="entry name" value="TRANSCRIPTIONAL REGULATOR, GNTR FAMILY"/>
    <property type="match status" value="1"/>
</dbReference>
<dbReference type="STRING" id="1208321.D104_03775"/>